<keyword evidence="1" id="KW-0175">Coiled coil</keyword>
<dbReference type="EMBL" id="JAPDRN010000129">
    <property type="protein sequence ID" value="KAJ9619790.1"/>
    <property type="molecule type" value="Genomic_DNA"/>
</dbReference>
<feature type="region of interest" description="Disordered" evidence="2">
    <location>
        <begin position="1"/>
        <end position="21"/>
    </location>
</feature>
<dbReference type="SMART" id="SM00267">
    <property type="entry name" value="GGDEF"/>
    <property type="match status" value="1"/>
</dbReference>
<dbReference type="NCBIfam" id="TIGR00254">
    <property type="entry name" value="GGDEF"/>
    <property type="match status" value="1"/>
</dbReference>
<feature type="domain" description="GGDEF" evidence="3">
    <location>
        <begin position="393"/>
        <end position="523"/>
    </location>
</feature>
<dbReference type="InterPro" id="IPR000160">
    <property type="entry name" value="GGDEF_dom"/>
</dbReference>
<name>A0AA39CSB0_9EURO</name>
<dbReference type="SUPFAM" id="SSF55073">
    <property type="entry name" value="Nucleotide cyclase"/>
    <property type="match status" value="1"/>
</dbReference>
<dbReference type="InterPro" id="IPR050469">
    <property type="entry name" value="Diguanylate_Cyclase"/>
</dbReference>
<comment type="caution">
    <text evidence="4">The sequence shown here is derived from an EMBL/GenBank/DDBJ whole genome shotgun (WGS) entry which is preliminary data.</text>
</comment>
<gene>
    <name evidence="4" type="ORF">H2204_012552</name>
</gene>
<dbReference type="CDD" id="cd01949">
    <property type="entry name" value="GGDEF"/>
    <property type="match status" value="1"/>
</dbReference>
<reference evidence="4" key="1">
    <citation type="submission" date="2022-10" db="EMBL/GenBank/DDBJ databases">
        <title>Culturing micro-colonial fungi from biological soil crusts in the Mojave desert and describing Neophaeococcomyces mojavensis, and introducing the new genera and species Taxawa tesnikishii.</title>
        <authorList>
            <person name="Kurbessoian T."/>
            <person name="Stajich J.E."/>
        </authorList>
    </citation>
    <scope>NUCLEOTIDE SEQUENCE</scope>
    <source>
        <strain evidence="4">TK_35</strain>
    </source>
</reference>
<evidence type="ECO:0000313" key="4">
    <source>
        <dbReference type="EMBL" id="KAJ9619790.1"/>
    </source>
</evidence>
<accession>A0AA39CSB0</accession>
<evidence type="ECO:0000259" key="3">
    <source>
        <dbReference type="PROSITE" id="PS50887"/>
    </source>
</evidence>
<evidence type="ECO:0000256" key="2">
    <source>
        <dbReference type="SAM" id="MobiDB-lite"/>
    </source>
</evidence>
<dbReference type="GO" id="GO:0052621">
    <property type="term" value="F:diguanylate cyclase activity"/>
    <property type="evidence" value="ECO:0007669"/>
    <property type="project" value="TreeGrafter"/>
</dbReference>
<protein>
    <recommendedName>
        <fullName evidence="3">GGDEF domain-containing protein</fullName>
    </recommendedName>
</protein>
<feature type="coiled-coil region" evidence="1">
    <location>
        <begin position="328"/>
        <end position="362"/>
    </location>
</feature>
<sequence length="523" mass="57582">MRSMTDQPDPRPAPGTAIGPPARVRAVVDDGRGDRVVLQGGNSVALQQLFAGADAPEPLLAAFANGMATLPGELGDMGDRLQSAQASADWPRYGRAMRQLIDKYIRTIDQHSPDGQPDSLRLSEQLRLLLGGAVVALLQHDPDLREQAQALAVRLRQWQPGAALEPIEQGARELGHQIGVRAESWQEQQALLLELFALLLENVSELLDDRSCELLDDRSWLQGQIAAVRQLLAGPLEAESVERTRAELREVIYKQGLLRQGIDDSKAAMRSLMGEFIERMDGMAASTGEYHDRIGSYALQLREARSIADLNHLLQEVMQDTGKVQQQAAQARDHLASARQEVERAEQRINQLEQDLRAAGDLARIDPLTQALNRRGLDELLQRELARAARNHSPLGLAVIDLDDFHQTNDEHGHAGGDALLQHLVAVCRLLLRATDGIARLGGDEFVLVLPETPGADSMATVQRLQRSLAHRVLTVQDRRVPVHFSAGLSQWQPGDDADSMLRRADDALYVAKREGKNRVHAG</sequence>
<organism evidence="4">
    <name type="scientific">Knufia peltigerae</name>
    <dbReference type="NCBI Taxonomy" id="1002370"/>
    <lineage>
        <taxon>Eukaryota</taxon>
        <taxon>Fungi</taxon>
        <taxon>Dikarya</taxon>
        <taxon>Ascomycota</taxon>
        <taxon>Pezizomycotina</taxon>
        <taxon>Eurotiomycetes</taxon>
        <taxon>Chaetothyriomycetidae</taxon>
        <taxon>Chaetothyriales</taxon>
        <taxon>Trichomeriaceae</taxon>
        <taxon>Knufia</taxon>
    </lineage>
</organism>
<dbReference type="PANTHER" id="PTHR45138:SF9">
    <property type="entry name" value="DIGUANYLATE CYCLASE DGCM-RELATED"/>
    <property type="match status" value="1"/>
</dbReference>
<dbReference type="InterPro" id="IPR029787">
    <property type="entry name" value="Nucleotide_cyclase"/>
</dbReference>
<dbReference type="PROSITE" id="PS50887">
    <property type="entry name" value="GGDEF"/>
    <property type="match status" value="1"/>
</dbReference>
<dbReference type="Pfam" id="PF00990">
    <property type="entry name" value="GGDEF"/>
    <property type="match status" value="1"/>
</dbReference>
<dbReference type="AlphaFoldDB" id="A0AA39CSB0"/>
<dbReference type="Gene3D" id="3.30.70.270">
    <property type="match status" value="1"/>
</dbReference>
<dbReference type="PANTHER" id="PTHR45138">
    <property type="entry name" value="REGULATORY COMPONENTS OF SENSORY TRANSDUCTION SYSTEM"/>
    <property type="match status" value="1"/>
</dbReference>
<proteinExistence type="predicted"/>
<dbReference type="InterPro" id="IPR043128">
    <property type="entry name" value="Rev_trsase/Diguanyl_cyclase"/>
</dbReference>
<evidence type="ECO:0000256" key="1">
    <source>
        <dbReference type="SAM" id="Coils"/>
    </source>
</evidence>
<dbReference type="FunFam" id="3.30.70.270:FF:000001">
    <property type="entry name" value="Diguanylate cyclase domain protein"/>
    <property type="match status" value="1"/>
</dbReference>